<feature type="domain" description="GH10" evidence="15">
    <location>
        <begin position="21"/>
        <end position="333"/>
    </location>
</feature>
<gene>
    <name evidence="16" type="ORF">IFR04_006783</name>
</gene>
<evidence type="ECO:0000259" key="15">
    <source>
        <dbReference type="PROSITE" id="PS51760"/>
    </source>
</evidence>
<evidence type="ECO:0000256" key="7">
    <source>
        <dbReference type="ARBA" id="ARBA00022801"/>
    </source>
</evidence>
<dbReference type="Gene3D" id="3.20.20.80">
    <property type="entry name" value="Glycosidases"/>
    <property type="match status" value="1"/>
</dbReference>
<comment type="catalytic activity">
    <reaction evidence="1 12">
        <text>Endohydrolysis of (1-&gt;4)-beta-D-xylosidic linkages in xylans.</text>
        <dbReference type="EC" id="3.2.1.8"/>
    </reaction>
</comment>
<organism evidence="16 17">
    <name type="scientific">Cadophora malorum</name>
    <dbReference type="NCBI Taxonomy" id="108018"/>
    <lineage>
        <taxon>Eukaryota</taxon>
        <taxon>Fungi</taxon>
        <taxon>Dikarya</taxon>
        <taxon>Ascomycota</taxon>
        <taxon>Pezizomycotina</taxon>
        <taxon>Leotiomycetes</taxon>
        <taxon>Helotiales</taxon>
        <taxon>Ploettnerulaceae</taxon>
        <taxon>Cadophora</taxon>
    </lineage>
</organism>
<dbReference type="Proteomes" id="UP000664132">
    <property type="component" value="Unassembled WGS sequence"/>
</dbReference>
<evidence type="ECO:0000313" key="17">
    <source>
        <dbReference type="Proteomes" id="UP000664132"/>
    </source>
</evidence>
<evidence type="ECO:0000256" key="14">
    <source>
        <dbReference type="SAM" id="SignalP"/>
    </source>
</evidence>
<dbReference type="GO" id="GO:0031176">
    <property type="term" value="F:endo-1,4-beta-xylanase activity"/>
    <property type="evidence" value="ECO:0007669"/>
    <property type="project" value="UniProtKB-EC"/>
</dbReference>
<dbReference type="EC" id="3.2.1.8" evidence="12"/>
<evidence type="ECO:0000256" key="9">
    <source>
        <dbReference type="ARBA" id="ARBA00023295"/>
    </source>
</evidence>
<evidence type="ECO:0000256" key="13">
    <source>
        <dbReference type="SAM" id="MobiDB-lite"/>
    </source>
</evidence>
<evidence type="ECO:0000256" key="2">
    <source>
        <dbReference type="ARBA" id="ARBA00004613"/>
    </source>
</evidence>
<feature type="active site" description="Nucleophile" evidence="11">
    <location>
        <position position="255"/>
    </location>
</feature>
<evidence type="ECO:0000256" key="5">
    <source>
        <dbReference type="ARBA" id="ARBA00022525"/>
    </source>
</evidence>
<evidence type="ECO:0000313" key="16">
    <source>
        <dbReference type="EMBL" id="KAG4420124.1"/>
    </source>
</evidence>
<keyword evidence="6" id="KW-0858">Xylan degradation</keyword>
<comment type="caution">
    <text evidence="16">The sequence shown here is derived from an EMBL/GenBank/DDBJ whole genome shotgun (WGS) entry which is preliminary data.</text>
</comment>
<dbReference type="SMART" id="SM00633">
    <property type="entry name" value="Glyco_10"/>
    <property type="match status" value="1"/>
</dbReference>
<dbReference type="EMBL" id="JAFJYH010000091">
    <property type="protein sequence ID" value="KAG4420124.1"/>
    <property type="molecule type" value="Genomic_DNA"/>
</dbReference>
<feature type="signal peptide" evidence="14">
    <location>
        <begin position="1"/>
        <end position="16"/>
    </location>
</feature>
<dbReference type="PANTHER" id="PTHR31490">
    <property type="entry name" value="GLYCOSYL HYDROLASE"/>
    <property type="match status" value="1"/>
</dbReference>
<keyword evidence="5" id="KW-0964">Secreted</keyword>
<dbReference type="GO" id="GO:0005576">
    <property type="term" value="C:extracellular region"/>
    <property type="evidence" value="ECO:0007669"/>
    <property type="project" value="UniProtKB-SubCell"/>
</dbReference>
<dbReference type="PROSITE" id="PS51760">
    <property type="entry name" value="GH10_2"/>
    <property type="match status" value="1"/>
</dbReference>
<comment type="similarity">
    <text evidence="4 12">Belongs to the glycosyl hydrolase 10 (cellulase F) family.</text>
</comment>
<evidence type="ECO:0000256" key="8">
    <source>
        <dbReference type="ARBA" id="ARBA00023277"/>
    </source>
</evidence>
<reference evidence="16" key="1">
    <citation type="submission" date="2021-02" db="EMBL/GenBank/DDBJ databases">
        <title>Genome sequence Cadophora malorum strain M34.</title>
        <authorList>
            <person name="Stefanovic E."/>
            <person name="Vu D."/>
            <person name="Scully C."/>
            <person name="Dijksterhuis J."/>
            <person name="Roader J."/>
            <person name="Houbraken J."/>
        </authorList>
    </citation>
    <scope>NUCLEOTIDE SEQUENCE</scope>
    <source>
        <strain evidence="16">M34</strain>
    </source>
</reference>
<dbReference type="InterPro" id="IPR017853">
    <property type="entry name" value="GH"/>
</dbReference>
<protein>
    <recommendedName>
        <fullName evidence="12">Beta-xylanase</fullName>
        <ecNumber evidence="12">3.2.1.8</ecNumber>
    </recommendedName>
</protein>
<name>A0A8H7TEJ6_9HELO</name>
<keyword evidence="7 12" id="KW-0378">Hydrolase</keyword>
<dbReference type="PROSITE" id="PS00591">
    <property type="entry name" value="GH10_1"/>
    <property type="match status" value="1"/>
</dbReference>
<dbReference type="InterPro" id="IPR044846">
    <property type="entry name" value="GH10"/>
</dbReference>
<dbReference type="Pfam" id="PF00331">
    <property type="entry name" value="Glyco_hydro_10"/>
    <property type="match status" value="1"/>
</dbReference>
<evidence type="ECO:0000256" key="3">
    <source>
        <dbReference type="ARBA" id="ARBA00004851"/>
    </source>
</evidence>
<feature type="region of interest" description="Disordered" evidence="13">
    <location>
        <begin position="408"/>
        <end position="444"/>
    </location>
</feature>
<dbReference type="OrthoDB" id="3055998at2759"/>
<keyword evidence="17" id="KW-1185">Reference proteome</keyword>
<keyword evidence="8 12" id="KW-0119">Carbohydrate metabolism</keyword>
<feature type="chain" id="PRO_5034024712" description="Beta-xylanase" evidence="14">
    <location>
        <begin position="17"/>
        <end position="444"/>
    </location>
</feature>
<sequence>MRSTLVLPFLLPAAYAQLNTLAVAAGLKYFGSATDNSELTDAAYLALLSNTSDFAQITPGNGQKWDSTEKSQGVFTFTNGDEITALATKNSQLVRCHTLVWYSQLPSWVSGGTWTNETLQAVMKNHITEEMTHYKGQCYAWDVVNEAFDDSSAAAFRNSVFYQAMGEDYIRIAFETARAADPDVKLYYNDYNIEYTGTKAANALAMVTKLVNGGTPIDGVGVQGHYIVGKMPSGSDITKNLEAYTALGLEVAITELDIRMTVPSTEADLAQQSTDYATAVTACLDVANCIGITIWDFTDKYSWIPSVFSGQGAACLFDENLVKKPAYDGVVAALSAGRKSGSASSVVIATTVASTQAASSTSAAASVALVSSPAIAVSAGSSSAVVPSTIAVPTTSGFTTSYIPAQTSSQAAVEPSVSSKIPSATSASAPIATAEPVADEDDCE</sequence>
<keyword evidence="9 12" id="KW-0326">Glycosidase</keyword>
<evidence type="ECO:0000256" key="10">
    <source>
        <dbReference type="ARBA" id="ARBA00023326"/>
    </source>
</evidence>
<dbReference type="InterPro" id="IPR031158">
    <property type="entry name" value="GH10_AS"/>
</dbReference>
<comment type="subcellular location">
    <subcellularLocation>
        <location evidence="2">Secreted</location>
    </subcellularLocation>
</comment>
<evidence type="ECO:0000256" key="6">
    <source>
        <dbReference type="ARBA" id="ARBA00022651"/>
    </source>
</evidence>
<dbReference type="SUPFAM" id="SSF51445">
    <property type="entry name" value="(Trans)glycosidases"/>
    <property type="match status" value="1"/>
</dbReference>
<evidence type="ECO:0000256" key="4">
    <source>
        <dbReference type="ARBA" id="ARBA00007495"/>
    </source>
</evidence>
<evidence type="ECO:0000256" key="1">
    <source>
        <dbReference type="ARBA" id="ARBA00000681"/>
    </source>
</evidence>
<dbReference type="PANTHER" id="PTHR31490:SF35">
    <property type="entry name" value="ENDO-1,4-BETA-XYLANASE"/>
    <property type="match status" value="1"/>
</dbReference>
<feature type="compositionally biased region" description="Low complexity" evidence="13">
    <location>
        <begin position="418"/>
        <end position="434"/>
    </location>
</feature>
<evidence type="ECO:0000256" key="12">
    <source>
        <dbReference type="RuleBase" id="RU361174"/>
    </source>
</evidence>
<keyword evidence="14" id="KW-0732">Signal</keyword>
<comment type="pathway">
    <text evidence="3">Glycan degradation; xylan degradation.</text>
</comment>
<accession>A0A8H7TEJ6</accession>
<evidence type="ECO:0000256" key="11">
    <source>
        <dbReference type="PROSITE-ProRule" id="PRU10061"/>
    </source>
</evidence>
<dbReference type="InterPro" id="IPR001000">
    <property type="entry name" value="GH10_dom"/>
</dbReference>
<proteinExistence type="inferred from homology"/>
<dbReference type="AlphaFoldDB" id="A0A8H7TEJ6"/>
<dbReference type="GO" id="GO:0045493">
    <property type="term" value="P:xylan catabolic process"/>
    <property type="evidence" value="ECO:0007669"/>
    <property type="project" value="UniProtKB-KW"/>
</dbReference>
<dbReference type="PRINTS" id="PR00134">
    <property type="entry name" value="GLHYDRLASE10"/>
</dbReference>
<keyword evidence="10 12" id="KW-0624">Polysaccharide degradation</keyword>